<feature type="transmembrane region" description="Helical" evidence="7">
    <location>
        <begin position="322"/>
        <end position="350"/>
    </location>
</feature>
<keyword evidence="6 7" id="KW-0472">Membrane</keyword>
<keyword evidence="4 7" id="KW-0812">Transmembrane</keyword>
<protein>
    <submittedName>
        <fullName evidence="10">ABC transporter permease</fullName>
    </submittedName>
</protein>
<comment type="caution">
    <text evidence="10">The sequence shown here is derived from an EMBL/GenBank/DDBJ whole genome shotgun (WGS) entry which is preliminary data.</text>
</comment>
<evidence type="ECO:0000256" key="2">
    <source>
        <dbReference type="ARBA" id="ARBA00005236"/>
    </source>
</evidence>
<keyword evidence="11" id="KW-1185">Reference proteome</keyword>
<keyword evidence="3" id="KW-1003">Cell membrane</keyword>
<name>A0ABV8QSJ7_9BACT</name>
<dbReference type="EMBL" id="JBHSCZ010000001">
    <property type="protein sequence ID" value="MFC4261869.1"/>
    <property type="molecule type" value="Genomic_DNA"/>
</dbReference>
<feature type="domain" description="ABC3 transporter permease C-terminal" evidence="8">
    <location>
        <begin position="278"/>
        <end position="401"/>
    </location>
</feature>
<evidence type="ECO:0000256" key="4">
    <source>
        <dbReference type="ARBA" id="ARBA00022692"/>
    </source>
</evidence>
<keyword evidence="5 7" id="KW-1133">Transmembrane helix</keyword>
<feature type="transmembrane region" description="Helical" evidence="7">
    <location>
        <begin position="278"/>
        <end position="301"/>
    </location>
</feature>
<evidence type="ECO:0000256" key="3">
    <source>
        <dbReference type="ARBA" id="ARBA00022475"/>
    </source>
</evidence>
<comment type="subcellular location">
    <subcellularLocation>
        <location evidence="1">Cell membrane</location>
        <topology evidence="1">Multi-pass membrane protein</topology>
    </subcellularLocation>
</comment>
<dbReference type="PANTHER" id="PTHR30489">
    <property type="entry name" value="LIPOPROTEIN-RELEASING SYSTEM TRANSMEMBRANE PROTEIN LOLE"/>
    <property type="match status" value="1"/>
</dbReference>
<dbReference type="PANTHER" id="PTHR30489:SF0">
    <property type="entry name" value="LIPOPROTEIN-RELEASING SYSTEM TRANSMEMBRANE PROTEIN LOLE"/>
    <property type="match status" value="1"/>
</dbReference>
<organism evidence="10 11">
    <name type="scientific">Ferruginibacter yonginensis</name>
    <dbReference type="NCBI Taxonomy" id="1310416"/>
    <lineage>
        <taxon>Bacteria</taxon>
        <taxon>Pseudomonadati</taxon>
        <taxon>Bacteroidota</taxon>
        <taxon>Chitinophagia</taxon>
        <taxon>Chitinophagales</taxon>
        <taxon>Chitinophagaceae</taxon>
        <taxon>Ferruginibacter</taxon>
    </lineage>
</organism>
<feature type="domain" description="MacB-like periplasmic core" evidence="9">
    <location>
        <begin position="26"/>
        <end position="245"/>
    </location>
</feature>
<dbReference type="Pfam" id="PF02687">
    <property type="entry name" value="FtsX"/>
    <property type="match status" value="1"/>
</dbReference>
<dbReference type="RefSeq" id="WP_379706970.1">
    <property type="nucleotide sequence ID" value="NZ_JBHSCZ010000001.1"/>
</dbReference>
<feature type="transmembrane region" description="Helical" evidence="7">
    <location>
        <begin position="373"/>
        <end position="398"/>
    </location>
</feature>
<dbReference type="Proteomes" id="UP001595907">
    <property type="component" value="Unassembled WGS sequence"/>
</dbReference>
<reference evidence="11" key="1">
    <citation type="journal article" date="2019" name="Int. J. Syst. Evol. Microbiol.">
        <title>The Global Catalogue of Microorganisms (GCM) 10K type strain sequencing project: providing services to taxonomists for standard genome sequencing and annotation.</title>
        <authorList>
            <consortium name="The Broad Institute Genomics Platform"/>
            <consortium name="The Broad Institute Genome Sequencing Center for Infectious Disease"/>
            <person name="Wu L."/>
            <person name="Ma J."/>
        </authorList>
    </citation>
    <scope>NUCLEOTIDE SEQUENCE [LARGE SCALE GENOMIC DNA]</scope>
    <source>
        <strain evidence="11">CECT 8289</strain>
    </source>
</reference>
<evidence type="ECO:0000256" key="1">
    <source>
        <dbReference type="ARBA" id="ARBA00004651"/>
    </source>
</evidence>
<sequence length="410" mass="46131">MNVSFFIAKRLASVKQKNFSRFIIGLAIGATTLSVAVMIVALSFVNGFQHVISTKVFNFWGHIRVQQNIDDRIGSTEDYPITADDSVANYLKSLPGVIAVEKYATKSAILKYETSIESVFLKGIDSAYNFNRLQPFLLKGKWLQFTDSGYSNQINISNYTATQLQLKVGDSLVVYFFNQNDGSRRARKLHIAGIYKIGIEEFDKNFALCDINLIRKLNNWQPNDIAGYEVLLKDYQQTDSLTKQIYKELPDNWYSKSIRDIQPQIFDWLHLQGQLKNILLAMMVIVAVVNLITCLIILALERTTMTGILKAIGANDWTIQKIFLYNTASIALIGIVAGTIVGLAVCYIQQKTGFITLNEESYYMSVAQADVDWVQVVLVDVGTLLICFATLIIPTLLVKKVQAVKAIRFN</sequence>
<proteinExistence type="inferred from homology"/>
<dbReference type="Pfam" id="PF12704">
    <property type="entry name" value="MacB_PCD"/>
    <property type="match status" value="1"/>
</dbReference>
<evidence type="ECO:0000313" key="10">
    <source>
        <dbReference type="EMBL" id="MFC4261869.1"/>
    </source>
</evidence>
<dbReference type="InterPro" id="IPR003838">
    <property type="entry name" value="ABC3_permease_C"/>
</dbReference>
<dbReference type="InterPro" id="IPR025857">
    <property type="entry name" value="MacB_PCD"/>
</dbReference>
<evidence type="ECO:0000256" key="7">
    <source>
        <dbReference type="SAM" id="Phobius"/>
    </source>
</evidence>
<dbReference type="InterPro" id="IPR051447">
    <property type="entry name" value="Lipoprotein-release_system"/>
</dbReference>
<evidence type="ECO:0000256" key="6">
    <source>
        <dbReference type="ARBA" id="ARBA00023136"/>
    </source>
</evidence>
<evidence type="ECO:0000259" key="9">
    <source>
        <dbReference type="Pfam" id="PF12704"/>
    </source>
</evidence>
<comment type="similarity">
    <text evidence="2">Belongs to the ABC-4 integral membrane protein family. LolC/E subfamily.</text>
</comment>
<evidence type="ECO:0000256" key="5">
    <source>
        <dbReference type="ARBA" id="ARBA00022989"/>
    </source>
</evidence>
<accession>A0ABV8QSJ7</accession>
<feature type="transmembrane region" description="Helical" evidence="7">
    <location>
        <begin position="21"/>
        <end position="45"/>
    </location>
</feature>
<gene>
    <name evidence="10" type="ORF">ACFOWM_03180</name>
</gene>
<evidence type="ECO:0000313" key="11">
    <source>
        <dbReference type="Proteomes" id="UP001595907"/>
    </source>
</evidence>
<evidence type="ECO:0000259" key="8">
    <source>
        <dbReference type="Pfam" id="PF02687"/>
    </source>
</evidence>